<evidence type="ECO:0000313" key="1">
    <source>
        <dbReference type="EMBL" id="VWL89501.1"/>
    </source>
</evidence>
<gene>
    <name evidence="1" type="ORF">KCJAJFAP_01849</name>
</gene>
<dbReference type="Proteomes" id="UP000361836">
    <property type="component" value="Unassembled WGS sequence"/>
</dbReference>
<dbReference type="AlphaFoldDB" id="A0A5K1IHY1"/>
<dbReference type="GO" id="GO:0006508">
    <property type="term" value="P:proteolysis"/>
    <property type="evidence" value="ECO:0007669"/>
    <property type="project" value="InterPro"/>
</dbReference>
<dbReference type="OrthoDB" id="9804920at2"/>
<proteinExistence type="predicted"/>
<name>A0A5K1IHY1_9ACTN</name>
<dbReference type="Pfam" id="PF01244">
    <property type="entry name" value="Peptidase_M19"/>
    <property type="match status" value="1"/>
</dbReference>
<accession>A0A5K1IHY1</accession>
<dbReference type="GO" id="GO:0070573">
    <property type="term" value="F:metallodipeptidase activity"/>
    <property type="evidence" value="ECO:0007669"/>
    <property type="project" value="InterPro"/>
</dbReference>
<keyword evidence="2" id="KW-1185">Reference proteome</keyword>
<dbReference type="EMBL" id="CABWIE010000005">
    <property type="protein sequence ID" value="VWL89501.1"/>
    <property type="molecule type" value="Genomic_DNA"/>
</dbReference>
<dbReference type="RefSeq" id="WP_152074869.1">
    <property type="nucleotide sequence ID" value="NZ_CAAKNU010000059.1"/>
</dbReference>
<dbReference type="InterPro" id="IPR008257">
    <property type="entry name" value="Pept_M19"/>
</dbReference>
<protein>
    <submittedName>
        <fullName evidence="1">Membrane dipeptidase (Peptidase family M19)</fullName>
    </submittedName>
</protein>
<dbReference type="PROSITE" id="PS51365">
    <property type="entry name" value="RENAL_DIPEPTIDASE_2"/>
    <property type="match status" value="1"/>
</dbReference>
<organism evidence="1 2">
    <name type="scientific">Collinsella aerofaciens</name>
    <dbReference type="NCBI Taxonomy" id="74426"/>
    <lineage>
        <taxon>Bacteria</taxon>
        <taxon>Bacillati</taxon>
        <taxon>Actinomycetota</taxon>
        <taxon>Coriobacteriia</taxon>
        <taxon>Coriobacteriales</taxon>
        <taxon>Coriobacteriaceae</taxon>
        <taxon>Collinsella</taxon>
    </lineage>
</organism>
<dbReference type="PANTHER" id="PTHR10443">
    <property type="entry name" value="MICROSOMAL DIPEPTIDASE"/>
    <property type="match status" value="1"/>
</dbReference>
<dbReference type="InterPro" id="IPR032466">
    <property type="entry name" value="Metal_Hydrolase"/>
</dbReference>
<sequence length="337" mass="36693">MAYPVFDLHCDTADRIGWATLDLDLRFTAGTDGYFPGDETHPQDFDLIEGNACAISLAKIGNTPWAQCFATFVPDEIPTAHAARFQAQIMAHMSGQAMLNHDRMVNVRSAADIRPALKDGKVACIHTIENATFFAEDPALIEVLKSLGVLMSSLSWNAQGPLASGHDTHAGLTAAGIEALTQMEHAGMVLDVSHLNDECFDEVVAHATRPFVASHSNSRTVCGVKRNLTDDQFRTIRDMGGIVGLNYCSKFLSNDATDKTAADVTFDQLAAHIEHWLDLGGENIIALGGDWDGAAVPTFLSDASKMPEFQNMLSRHFGKTVMQKLCSDNALAFFERY</sequence>
<dbReference type="PANTHER" id="PTHR10443:SF12">
    <property type="entry name" value="DIPEPTIDASE"/>
    <property type="match status" value="1"/>
</dbReference>
<evidence type="ECO:0000313" key="2">
    <source>
        <dbReference type="Proteomes" id="UP000361836"/>
    </source>
</evidence>
<reference evidence="1 2" key="1">
    <citation type="submission" date="2019-10" db="EMBL/GenBank/DDBJ databases">
        <authorList>
            <person name="Wolf R A."/>
        </authorList>
    </citation>
    <scope>NUCLEOTIDE SEQUENCE [LARGE SCALE GENOMIC DNA]</scope>
    <source>
        <strain evidence="1">Collinsella_aerofaciens_MC2</strain>
    </source>
</reference>
<dbReference type="Gene3D" id="3.20.20.140">
    <property type="entry name" value="Metal-dependent hydrolases"/>
    <property type="match status" value="1"/>
</dbReference>
<dbReference type="SUPFAM" id="SSF51556">
    <property type="entry name" value="Metallo-dependent hydrolases"/>
    <property type="match status" value="1"/>
</dbReference>